<feature type="domain" description="Primase C-terminal 1" evidence="2">
    <location>
        <begin position="241"/>
        <end position="308"/>
    </location>
</feature>
<dbReference type="SMART" id="SM00942">
    <property type="entry name" value="PriCT_1"/>
    <property type="match status" value="1"/>
</dbReference>
<dbReference type="AlphaFoldDB" id="A0A7W3MUA1"/>
<dbReference type="InterPro" id="IPR014820">
    <property type="entry name" value="PriCT_1"/>
</dbReference>
<dbReference type="EMBL" id="JACJII010000001">
    <property type="protein sequence ID" value="MBA9002033.1"/>
    <property type="molecule type" value="Genomic_DNA"/>
</dbReference>
<evidence type="ECO:0000256" key="1">
    <source>
        <dbReference type="SAM" id="MobiDB-lite"/>
    </source>
</evidence>
<dbReference type="SMART" id="SM00943">
    <property type="entry name" value="Prim-Pol"/>
    <property type="match status" value="1"/>
</dbReference>
<feature type="domain" description="DNA primase/polymerase bifunctional N-terminal" evidence="3">
    <location>
        <begin position="7"/>
        <end position="207"/>
    </location>
</feature>
<dbReference type="Pfam" id="PF09250">
    <property type="entry name" value="Prim-Pol"/>
    <property type="match status" value="1"/>
</dbReference>
<evidence type="ECO:0000259" key="2">
    <source>
        <dbReference type="SMART" id="SM00942"/>
    </source>
</evidence>
<accession>A0A7W3MUA1</accession>
<dbReference type="InterPro" id="IPR015330">
    <property type="entry name" value="DNA_primase/pol_bifunc_N"/>
</dbReference>
<proteinExistence type="predicted"/>
<evidence type="ECO:0000259" key="3">
    <source>
        <dbReference type="SMART" id="SM00943"/>
    </source>
</evidence>
<evidence type="ECO:0000313" key="5">
    <source>
        <dbReference type="Proteomes" id="UP000539313"/>
    </source>
</evidence>
<feature type="region of interest" description="Disordered" evidence="1">
    <location>
        <begin position="1"/>
        <end position="37"/>
    </location>
</feature>
<protein>
    <recommendedName>
        <fullName evidence="6">Bifunctional DNA primase/polymerase</fullName>
    </recommendedName>
</protein>
<evidence type="ECO:0008006" key="6">
    <source>
        <dbReference type="Google" id="ProtNLM"/>
    </source>
</evidence>
<dbReference type="RefSeq" id="WP_182704196.1">
    <property type="nucleotide sequence ID" value="NZ_JACJII010000001.1"/>
</dbReference>
<sequence>MTTRRQAATAHAARGWAVFPAGTPGSGHSHPTPTDPDCARCKAEKAPRSGWKWKQRNSSNPAVIAEHWPADDPNIGIACLPARLVILDLDTPAHGAEMPPEWAAKGGIREGADVLAHLAEERGEPFPFETYTVITASGGMHLYFKAIPGRPIPNSAGRIGPMVDVRGDGNADGTPGGGYVLGAGSKVGNGEYRVSYDIDPMPLPEWIADLADPRPATVTPIRQQAPRDTSTRPRSRFVGLVDTVLNAPKGQRNNALHWAACRAAEMVRDGHVDQHAAYTALTEAGVSIGLGEREVQATIRSAFGSAMGRTA</sequence>
<dbReference type="SUPFAM" id="SSF56747">
    <property type="entry name" value="Prim-pol domain"/>
    <property type="match status" value="1"/>
</dbReference>
<feature type="compositionally biased region" description="Low complexity" evidence="1">
    <location>
        <begin position="1"/>
        <end position="14"/>
    </location>
</feature>
<evidence type="ECO:0000313" key="4">
    <source>
        <dbReference type="EMBL" id="MBA9002033.1"/>
    </source>
</evidence>
<reference evidence="4 5" key="1">
    <citation type="submission" date="2020-08" db="EMBL/GenBank/DDBJ databases">
        <title>Sequencing the genomes of 1000 actinobacteria strains.</title>
        <authorList>
            <person name="Klenk H.-P."/>
        </authorList>
    </citation>
    <scope>NUCLEOTIDE SEQUENCE [LARGE SCALE GENOMIC DNA]</scope>
    <source>
        <strain evidence="4 5">DSM 45823</strain>
    </source>
</reference>
<gene>
    <name evidence="4" type="ORF">HNR21_000915</name>
</gene>
<keyword evidence="5" id="KW-1185">Reference proteome</keyword>
<comment type="caution">
    <text evidence="4">The sequence shown here is derived from an EMBL/GenBank/DDBJ whole genome shotgun (WGS) entry which is preliminary data.</text>
</comment>
<organism evidence="4 5">
    <name type="scientific">Thermomonospora cellulosilytica</name>
    <dbReference type="NCBI Taxonomy" id="1411118"/>
    <lineage>
        <taxon>Bacteria</taxon>
        <taxon>Bacillati</taxon>
        <taxon>Actinomycetota</taxon>
        <taxon>Actinomycetes</taxon>
        <taxon>Streptosporangiales</taxon>
        <taxon>Thermomonosporaceae</taxon>
        <taxon>Thermomonospora</taxon>
    </lineage>
</organism>
<name>A0A7W3MUA1_9ACTN</name>
<dbReference type="CDD" id="cd04859">
    <property type="entry name" value="Prim_Pol"/>
    <property type="match status" value="1"/>
</dbReference>
<dbReference type="Proteomes" id="UP000539313">
    <property type="component" value="Unassembled WGS sequence"/>
</dbReference>